<dbReference type="SFLD" id="SFLDS00001">
    <property type="entry name" value="Enolase"/>
    <property type="match status" value="1"/>
</dbReference>
<dbReference type="Gene3D" id="3.20.20.120">
    <property type="entry name" value="Enolase-like C-terminal domain"/>
    <property type="match status" value="1"/>
</dbReference>
<dbReference type="GO" id="GO:0050096">
    <property type="term" value="F:methylaspartate ammonia-lyase activity"/>
    <property type="evidence" value="ECO:0007669"/>
    <property type="project" value="UniProtKB-EC"/>
</dbReference>
<evidence type="ECO:0000259" key="14">
    <source>
        <dbReference type="Pfam" id="PF05034"/>
    </source>
</evidence>
<evidence type="ECO:0000256" key="8">
    <source>
        <dbReference type="ARBA" id="ARBA00022842"/>
    </source>
</evidence>
<dbReference type="SFLD" id="SFLDF00007">
    <property type="entry name" value="methylaspartate_ammonia-lyase"/>
    <property type="match status" value="1"/>
</dbReference>
<evidence type="ECO:0000256" key="13">
    <source>
        <dbReference type="PIRSR" id="PIRSR017107-4"/>
    </source>
</evidence>
<evidence type="ECO:0000256" key="3">
    <source>
        <dbReference type="ARBA" id="ARBA00004675"/>
    </source>
</evidence>
<comment type="cofactor">
    <cofactor evidence="2 13">
        <name>Mg(2+)</name>
        <dbReference type="ChEBI" id="CHEBI:18420"/>
    </cofactor>
</comment>
<dbReference type="PANTHER" id="PTHR48073:SF2">
    <property type="entry name" value="O-SUCCINYLBENZOATE SYNTHASE"/>
    <property type="match status" value="1"/>
</dbReference>
<dbReference type="UniPathway" id="UPA00561">
    <property type="reaction ID" value="UER00618"/>
</dbReference>
<feature type="domain" description="Methylaspartate ammonia-lyase C-terminal" evidence="15">
    <location>
        <begin position="163"/>
        <end position="409"/>
    </location>
</feature>
<accession>A0A7C3MI97</accession>
<gene>
    <name evidence="16" type="ORF">ENW00_06510</name>
</gene>
<dbReference type="InterPro" id="IPR022662">
    <property type="entry name" value="MeAsp_NH4-lyase_C"/>
</dbReference>
<feature type="binding site" evidence="13">
    <location>
        <position position="271"/>
    </location>
    <ligand>
        <name>Mg(2+)</name>
        <dbReference type="ChEBI" id="CHEBI:18420"/>
    </ligand>
</feature>
<dbReference type="InterPro" id="IPR022665">
    <property type="entry name" value="MeAsp_NH4-lyase_N"/>
</dbReference>
<comment type="caution">
    <text evidence="16">The sequence shown here is derived from an EMBL/GenBank/DDBJ whole genome shotgun (WGS) entry which is preliminary data.</text>
</comment>
<dbReference type="InterPro" id="IPR029017">
    <property type="entry name" value="Enolase-like_N"/>
</dbReference>
<dbReference type="InterPro" id="IPR036849">
    <property type="entry name" value="Enolase-like_C_sf"/>
</dbReference>
<evidence type="ECO:0000256" key="4">
    <source>
        <dbReference type="ARBA" id="ARBA00009954"/>
    </source>
</evidence>
<evidence type="ECO:0000256" key="11">
    <source>
        <dbReference type="PIRSR" id="PIRSR017107-2"/>
    </source>
</evidence>
<keyword evidence="9 16" id="KW-0456">Lyase</keyword>
<feature type="binding site" evidence="11">
    <location>
        <position position="327"/>
    </location>
    <ligand>
        <name>(2S,3S)-3-methyl-L-aspartate</name>
        <dbReference type="ChEBI" id="CHEBI:58724"/>
    </ligand>
</feature>
<evidence type="ECO:0000256" key="7">
    <source>
        <dbReference type="ARBA" id="ARBA00022723"/>
    </source>
</evidence>
<dbReference type="AlphaFoldDB" id="A0A7C3MI97"/>
<dbReference type="SFLD" id="SFLDG00151">
    <property type="entry name" value="methylaspartate_ammonia-lyase"/>
    <property type="match status" value="1"/>
</dbReference>
<comment type="catalytic activity">
    <reaction evidence="1">
        <text>(2S,3S)-3-methyl-L-aspartate = mesaconate + NH4(+)</text>
        <dbReference type="Rhea" id="RHEA:12829"/>
        <dbReference type="ChEBI" id="CHEBI:28938"/>
        <dbReference type="ChEBI" id="CHEBI:36986"/>
        <dbReference type="ChEBI" id="CHEBI:58724"/>
        <dbReference type="EC" id="4.3.1.2"/>
    </reaction>
</comment>
<feature type="site" description="Transition state stabilizer" evidence="12">
    <location>
        <position position="193"/>
    </location>
</feature>
<feature type="active site" description="Proton acceptor" evidence="10">
    <location>
        <position position="329"/>
    </location>
</feature>
<comment type="pathway">
    <text evidence="3">Amino-acid degradation; L-glutamate degradation via mesaconate pathway; acetate and pyruvate from L-glutamate: step 2/4.</text>
</comment>
<evidence type="ECO:0000256" key="1">
    <source>
        <dbReference type="ARBA" id="ARBA00000789"/>
    </source>
</evidence>
<organism evidence="16">
    <name type="scientific">Dictyoglomus thermophilum</name>
    <dbReference type="NCBI Taxonomy" id="14"/>
    <lineage>
        <taxon>Bacteria</taxon>
        <taxon>Pseudomonadati</taxon>
        <taxon>Dictyoglomota</taxon>
        <taxon>Dictyoglomia</taxon>
        <taxon>Dictyoglomales</taxon>
        <taxon>Dictyoglomaceae</taxon>
        <taxon>Dictyoglomus</taxon>
    </lineage>
</organism>
<dbReference type="SUPFAM" id="SSF51604">
    <property type="entry name" value="Enolase C-terminal domain-like"/>
    <property type="match status" value="1"/>
</dbReference>
<dbReference type="Pfam" id="PF05034">
    <property type="entry name" value="MAAL_N"/>
    <property type="match status" value="1"/>
</dbReference>
<evidence type="ECO:0000256" key="6">
    <source>
        <dbReference type="ARBA" id="ARBA00012993"/>
    </source>
</evidence>
<dbReference type="PANTHER" id="PTHR48073">
    <property type="entry name" value="O-SUCCINYLBENZOATE SYNTHASE-RELATED"/>
    <property type="match status" value="1"/>
</dbReference>
<evidence type="ECO:0000256" key="2">
    <source>
        <dbReference type="ARBA" id="ARBA00001946"/>
    </source>
</evidence>
<feature type="binding site" evidence="13">
    <location>
        <position position="236"/>
    </location>
    <ligand>
        <name>Mg(2+)</name>
        <dbReference type="ChEBI" id="CHEBI:18420"/>
    </ligand>
</feature>
<feature type="domain" description="Methylaspartate ammonia-lyase N-terminal" evidence="14">
    <location>
        <begin position="2"/>
        <end position="158"/>
    </location>
</feature>
<dbReference type="PIRSF" id="PIRSF017107">
    <property type="entry name" value="MAL"/>
    <property type="match status" value="1"/>
</dbReference>
<dbReference type="Gene3D" id="3.30.390.10">
    <property type="entry name" value="Enolase-like, N-terminal domain"/>
    <property type="match status" value="1"/>
</dbReference>
<keyword evidence="8 13" id="KW-0460">Magnesium</keyword>
<keyword evidence="7 13" id="KW-0479">Metal-binding</keyword>
<evidence type="ECO:0000313" key="16">
    <source>
        <dbReference type="EMBL" id="HFX13788.1"/>
    </source>
</evidence>
<feature type="binding site" evidence="13">
    <location>
        <position position="305"/>
    </location>
    <ligand>
        <name>Mg(2+)</name>
        <dbReference type="ChEBI" id="CHEBI:18420"/>
    </ligand>
</feature>
<name>A0A7C3MI97_DICTH</name>
<dbReference type="EMBL" id="DTIN01000025">
    <property type="protein sequence ID" value="HFX13788.1"/>
    <property type="molecule type" value="Genomic_DNA"/>
</dbReference>
<dbReference type="CDD" id="cd03314">
    <property type="entry name" value="MAL"/>
    <property type="match status" value="1"/>
</dbReference>
<reference evidence="16" key="1">
    <citation type="journal article" date="2020" name="mSystems">
        <title>Genome- and Community-Level Interaction Insights into Carbon Utilization and Element Cycling Functions of Hydrothermarchaeota in Hydrothermal Sediment.</title>
        <authorList>
            <person name="Zhou Z."/>
            <person name="Liu Y."/>
            <person name="Xu W."/>
            <person name="Pan J."/>
            <person name="Luo Z.H."/>
            <person name="Li M."/>
        </authorList>
    </citation>
    <scope>NUCLEOTIDE SEQUENCE [LARGE SCALE GENOMIC DNA]</scope>
    <source>
        <strain evidence="16">SpSt-81</strain>
    </source>
</reference>
<evidence type="ECO:0000256" key="10">
    <source>
        <dbReference type="PIRSR" id="PIRSR017107-1"/>
    </source>
</evidence>
<dbReference type="Pfam" id="PF07476">
    <property type="entry name" value="MAAL_C"/>
    <property type="match status" value="1"/>
</dbReference>
<evidence type="ECO:0000259" key="15">
    <source>
        <dbReference type="Pfam" id="PF07476"/>
    </source>
</evidence>
<protein>
    <recommendedName>
        <fullName evidence="6">methylaspartate ammonia-lyase</fullName>
        <ecNumber evidence="6">4.3.1.2</ecNumber>
    </recommendedName>
</protein>
<dbReference type="EC" id="4.3.1.2" evidence="6"/>
<evidence type="ECO:0000256" key="12">
    <source>
        <dbReference type="PIRSR" id="PIRSR017107-3"/>
    </source>
</evidence>
<comment type="similarity">
    <text evidence="4">Belongs to the methylaspartate ammonia-lyase family.</text>
</comment>
<dbReference type="InterPro" id="IPR006395">
    <property type="entry name" value="Me_Asp_am_lyase"/>
</dbReference>
<dbReference type="SUPFAM" id="SSF54826">
    <property type="entry name" value="Enolase N-terminal domain-like"/>
    <property type="match status" value="1"/>
</dbReference>
<feature type="binding site" evidence="11">
    <location>
        <position position="171"/>
    </location>
    <ligand>
        <name>(2S,3S)-3-methyl-L-aspartate</name>
        <dbReference type="ChEBI" id="CHEBI:58724"/>
    </ligand>
</feature>
<dbReference type="NCBIfam" id="TIGR01502">
    <property type="entry name" value="B_methylAsp_ase"/>
    <property type="match status" value="1"/>
</dbReference>
<dbReference type="GO" id="GO:0046872">
    <property type="term" value="F:metal ion binding"/>
    <property type="evidence" value="ECO:0007669"/>
    <property type="project" value="UniProtKB-KW"/>
</dbReference>
<evidence type="ECO:0000256" key="5">
    <source>
        <dbReference type="ARBA" id="ARBA00011738"/>
    </source>
</evidence>
<dbReference type="GO" id="GO:0019553">
    <property type="term" value="P:L-glutamate catabolic process via L-citramalate"/>
    <property type="evidence" value="ECO:0007669"/>
    <property type="project" value="UniProtKB-UniPathway"/>
</dbReference>
<evidence type="ECO:0000256" key="9">
    <source>
        <dbReference type="ARBA" id="ARBA00023239"/>
    </source>
</evidence>
<proteinExistence type="inferred from homology"/>
<comment type="subunit">
    <text evidence="5">Homodimer.</text>
</comment>
<sequence>MIKDVLYSIGLSGFYFDDQRAIKAGAREDGFAYRGVPLTEGYEAIRQKGESISIIFILEDDQIAYGDCTAIQYSGAGGRDPLFKTSEWLQILEQHVFPFLLKDEWKSFKDLCVKIDNFKINDHKLHTAVRYGISQAILDVFSKHYRKTMTEIIREEYNLNFDIKRIPIFAQSGDDRYISVDKMILKRVDVLPHGLINNVETKLGWRGEKLIEYLGWLKERVRILGEEGYLPIFHIDVYGTIGIAFNYNIDEIVEYLARLEKISFPHKLRIEGPVDLENREKQIEFLSKLRKELKGRGLGVEIVADEWCNSLEDIRDFIKAEAVDMIQIKTPVLGSIHNSIEAALYCKGHNIGTYIGGSCNETDRSAQVSVHIGLAVQADQILAKPGMGVDEGLMIVNNEMNRTLQILRRKGLVKSV</sequence>